<dbReference type="GO" id="GO:0000209">
    <property type="term" value="P:protein polyubiquitination"/>
    <property type="evidence" value="ECO:0007669"/>
    <property type="project" value="TreeGrafter"/>
</dbReference>
<dbReference type="PANTHER" id="PTHR31531">
    <property type="entry name" value="E3 UBIQUITIN-PROTEIN LIGASE E3D FAMILY MEMBER"/>
    <property type="match status" value="1"/>
</dbReference>
<reference evidence="2 3" key="1">
    <citation type="journal article" date="2017" name="Int. J. Parasitol.">
        <title>The genome of the protozoan parasite Cystoisospora suis and a reverse vaccinology approach to identify vaccine candidates.</title>
        <authorList>
            <person name="Palmieri N."/>
            <person name="Shrestha A."/>
            <person name="Ruttkowski B."/>
            <person name="Beck T."/>
            <person name="Vogl C."/>
            <person name="Tomley F."/>
            <person name="Blake D.P."/>
            <person name="Joachim A."/>
        </authorList>
    </citation>
    <scope>NUCLEOTIDE SEQUENCE [LARGE SCALE GENOMIC DNA]</scope>
    <source>
        <strain evidence="2 3">Wien I</strain>
    </source>
</reference>
<evidence type="ECO:0000256" key="1">
    <source>
        <dbReference type="SAM" id="MobiDB-lite"/>
    </source>
</evidence>
<dbReference type="AlphaFoldDB" id="A0A2C6L590"/>
<dbReference type="VEuPathDB" id="ToxoDB:CSUI_002304"/>
<dbReference type="GeneID" id="94425717"/>
<keyword evidence="3" id="KW-1185">Reference proteome</keyword>
<dbReference type="GO" id="GO:0030332">
    <property type="term" value="F:cyclin binding"/>
    <property type="evidence" value="ECO:0007669"/>
    <property type="project" value="TreeGrafter"/>
</dbReference>
<dbReference type="Proteomes" id="UP000221165">
    <property type="component" value="Unassembled WGS sequence"/>
</dbReference>
<dbReference type="GO" id="GO:0061630">
    <property type="term" value="F:ubiquitin protein ligase activity"/>
    <property type="evidence" value="ECO:0007669"/>
    <property type="project" value="TreeGrafter"/>
</dbReference>
<organism evidence="2 3">
    <name type="scientific">Cystoisospora suis</name>
    <dbReference type="NCBI Taxonomy" id="483139"/>
    <lineage>
        <taxon>Eukaryota</taxon>
        <taxon>Sar</taxon>
        <taxon>Alveolata</taxon>
        <taxon>Apicomplexa</taxon>
        <taxon>Conoidasida</taxon>
        <taxon>Coccidia</taxon>
        <taxon>Eucoccidiorida</taxon>
        <taxon>Eimeriorina</taxon>
        <taxon>Sarcocystidae</taxon>
        <taxon>Cystoisospora</taxon>
    </lineage>
</organism>
<dbReference type="GO" id="GO:0005829">
    <property type="term" value="C:cytosol"/>
    <property type="evidence" value="ECO:0007669"/>
    <property type="project" value="TreeGrafter"/>
</dbReference>
<dbReference type="GO" id="GO:0006513">
    <property type="term" value="P:protein monoubiquitination"/>
    <property type="evidence" value="ECO:0007669"/>
    <property type="project" value="TreeGrafter"/>
</dbReference>
<dbReference type="Pfam" id="PF09814">
    <property type="entry name" value="HECT_2"/>
    <property type="match status" value="1"/>
</dbReference>
<proteinExistence type="predicted"/>
<evidence type="ECO:0000313" key="3">
    <source>
        <dbReference type="Proteomes" id="UP000221165"/>
    </source>
</evidence>
<dbReference type="GO" id="GO:0005634">
    <property type="term" value="C:nucleus"/>
    <property type="evidence" value="ECO:0007669"/>
    <property type="project" value="TreeGrafter"/>
</dbReference>
<protein>
    <submittedName>
        <fullName evidence="2">Uncharacterized protein</fullName>
    </submittedName>
</protein>
<dbReference type="OrthoDB" id="329067at2759"/>
<dbReference type="PANTHER" id="PTHR31531:SF2">
    <property type="entry name" value="E3 UBIQUITIN-PROTEIN LIGASE E3D"/>
    <property type="match status" value="1"/>
</dbReference>
<feature type="region of interest" description="Disordered" evidence="1">
    <location>
        <begin position="58"/>
        <end position="87"/>
    </location>
</feature>
<dbReference type="GO" id="GO:0051865">
    <property type="term" value="P:protein autoubiquitination"/>
    <property type="evidence" value="ECO:0007669"/>
    <property type="project" value="TreeGrafter"/>
</dbReference>
<evidence type="ECO:0000313" key="2">
    <source>
        <dbReference type="EMBL" id="PHJ23847.1"/>
    </source>
</evidence>
<sequence>MRKPMSCVIELFPSSRRANAFLFVPTGTHRAPGTHSAGSAGEQDASGLADSLSSLSLRQPETGKCSRDSQNQEPSPDSLTDDRGSASRDLPIHIKHISSEREHFFRLRVGAFGAVCDHRRGGIPDSGNFLETPKAGDNIVDSRATENQRDVSDTRDTSTEFFFQLPSALSSFEVLSSRTLHLTGGVEGSHIRVSLTLDKPVPPVSCGEQSELKALRSIKPFRVTCKQCKEALASVDNPEVLALPSHLWTEISEVVACEECAPVSIVRDALLAKPSRICVGDSHIALSPSDIISSCLEFAADKLVCVSCGSVVGFITTCGEAKHQYGKTDLPERSQQPLAETTPRVSHGHKCCDPAPDEKEIIKEFCFYKHRVCVPPHRDTHQADVFTQYSDVSLLAGNIESLCRKTGVHRFSIEQRDAGKSDGTENASTMPESVDSLALALKIVVRQCFFVFVQGESDGGTVHTKEEVIAHARRTKTLRAMKVLYKPTASLEGEKFMQSAGRVTLSADSFEQLKADLQRNSRCYQPALHMMPTWPGGWVVSYLPLPVDTH</sequence>
<dbReference type="GO" id="GO:0000151">
    <property type="term" value="C:ubiquitin ligase complex"/>
    <property type="evidence" value="ECO:0007669"/>
    <property type="project" value="TreeGrafter"/>
</dbReference>
<dbReference type="InterPro" id="IPR019193">
    <property type="entry name" value="UBQ-conj_enz_E2-bd_prot"/>
</dbReference>
<feature type="compositionally biased region" description="Polar residues" evidence="1">
    <location>
        <begin position="68"/>
        <end position="78"/>
    </location>
</feature>
<accession>A0A2C6L590</accession>
<dbReference type="RefSeq" id="XP_067925521.1">
    <property type="nucleotide sequence ID" value="XM_068062506.1"/>
</dbReference>
<comment type="caution">
    <text evidence="2">The sequence shown here is derived from an EMBL/GenBank/DDBJ whole genome shotgun (WGS) entry which is preliminary data.</text>
</comment>
<dbReference type="GO" id="GO:0043161">
    <property type="term" value="P:proteasome-mediated ubiquitin-dependent protein catabolic process"/>
    <property type="evidence" value="ECO:0007669"/>
    <property type="project" value="TreeGrafter"/>
</dbReference>
<dbReference type="GO" id="GO:0031624">
    <property type="term" value="F:ubiquitin conjugating enzyme binding"/>
    <property type="evidence" value="ECO:0007669"/>
    <property type="project" value="TreeGrafter"/>
</dbReference>
<dbReference type="EMBL" id="MIGC01000979">
    <property type="protein sequence ID" value="PHJ23847.1"/>
    <property type="molecule type" value="Genomic_DNA"/>
</dbReference>
<name>A0A2C6L590_9APIC</name>
<gene>
    <name evidence="2" type="ORF">CSUI_002304</name>
</gene>